<reference evidence="11" key="1">
    <citation type="submission" date="2013-12" db="EMBL/GenBank/DDBJ databases">
        <title>The Genome Sequence of Aphanomyces astaci APO3.</title>
        <authorList>
            <consortium name="The Broad Institute Genomics Platform"/>
            <person name="Russ C."/>
            <person name="Tyler B."/>
            <person name="van West P."/>
            <person name="Dieguez-Uribeondo J."/>
            <person name="Young S.K."/>
            <person name="Zeng Q."/>
            <person name="Gargeya S."/>
            <person name="Fitzgerald M."/>
            <person name="Abouelleil A."/>
            <person name="Alvarado L."/>
            <person name="Chapman S.B."/>
            <person name="Gainer-Dewar J."/>
            <person name="Goldberg J."/>
            <person name="Griggs A."/>
            <person name="Gujja S."/>
            <person name="Hansen M."/>
            <person name="Howarth C."/>
            <person name="Imamovic A."/>
            <person name="Ireland A."/>
            <person name="Larimer J."/>
            <person name="McCowan C."/>
            <person name="Murphy C."/>
            <person name="Pearson M."/>
            <person name="Poon T.W."/>
            <person name="Priest M."/>
            <person name="Roberts A."/>
            <person name="Saif S."/>
            <person name="Shea T."/>
            <person name="Sykes S."/>
            <person name="Wortman J."/>
            <person name="Nusbaum C."/>
            <person name="Birren B."/>
        </authorList>
    </citation>
    <scope>NUCLEOTIDE SEQUENCE [LARGE SCALE GENOMIC DNA]</scope>
    <source>
        <strain evidence="11">APO3</strain>
    </source>
</reference>
<dbReference type="Gene3D" id="1.25.40.10">
    <property type="entry name" value="Tetratricopeptide repeat domain"/>
    <property type="match status" value="1"/>
</dbReference>
<evidence type="ECO:0000256" key="1">
    <source>
        <dbReference type="ARBA" id="ARBA00004922"/>
    </source>
</evidence>
<feature type="repeat" description="TPR" evidence="8">
    <location>
        <begin position="232"/>
        <end position="265"/>
    </location>
</feature>
<evidence type="ECO:0000259" key="10">
    <source>
        <dbReference type="Pfam" id="PF13844"/>
    </source>
</evidence>
<comment type="similarity">
    <text evidence="2">Belongs to the glycosyltransferase 41 family. O-GlcNAc transferase subfamily.</text>
</comment>
<name>W4H2F0_APHAT</name>
<feature type="repeat" description="TPR" evidence="8">
    <location>
        <begin position="164"/>
        <end position="197"/>
    </location>
</feature>
<evidence type="ECO:0000313" key="11">
    <source>
        <dbReference type="EMBL" id="ETV85771.1"/>
    </source>
</evidence>
<evidence type="ECO:0000256" key="4">
    <source>
        <dbReference type="ARBA" id="ARBA00022676"/>
    </source>
</evidence>
<keyword evidence="9" id="KW-0732">Signal</keyword>
<dbReference type="GO" id="GO:0097363">
    <property type="term" value="F:protein O-acetylglucosaminyltransferase activity"/>
    <property type="evidence" value="ECO:0007669"/>
    <property type="project" value="UniProtKB-EC"/>
</dbReference>
<organism evidence="11">
    <name type="scientific">Aphanomyces astaci</name>
    <name type="common">Crayfish plague agent</name>
    <dbReference type="NCBI Taxonomy" id="112090"/>
    <lineage>
        <taxon>Eukaryota</taxon>
        <taxon>Sar</taxon>
        <taxon>Stramenopiles</taxon>
        <taxon>Oomycota</taxon>
        <taxon>Saprolegniomycetes</taxon>
        <taxon>Saprolegniales</taxon>
        <taxon>Verrucalvaceae</taxon>
        <taxon>Aphanomyces</taxon>
    </lineage>
</organism>
<dbReference type="Pfam" id="PF13844">
    <property type="entry name" value="Glyco_transf_41"/>
    <property type="match status" value="1"/>
</dbReference>
<evidence type="ECO:0000256" key="8">
    <source>
        <dbReference type="PROSITE-ProRule" id="PRU00339"/>
    </source>
</evidence>
<comment type="pathway">
    <text evidence="1">Protein modification; protein glycosylation.</text>
</comment>
<proteinExistence type="inferred from homology"/>
<dbReference type="VEuPathDB" id="FungiDB:H257_02354"/>
<dbReference type="Pfam" id="PF13181">
    <property type="entry name" value="TPR_8"/>
    <property type="match status" value="1"/>
</dbReference>
<keyword evidence="5" id="KW-0808">Transferase</keyword>
<evidence type="ECO:0000256" key="3">
    <source>
        <dbReference type="ARBA" id="ARBA00011970"/>
    </source>
</evidence>
<dbReference type="Pfam" id="PF13432">
    <property type="entry name" value="TPR_16"/>
    <property type="match status" value="1"/>
</dbReference>
<dbReference type="SMART" id="SM00028">
    <property type="entry name" value="TPR"/>
    <property type="match status" value="8"/>
</dbReference>
<dbReference type="EC" id="2.4.1.255" evidence="3"/>
<gene>
    <name evidence="11" type="ORF">H257_02354</name>
</gene>
<dbReference type="GeneID" id="20804350"/>
<keyword evidence="7 8" id="KW-0802">TPR repeat</keyword>
<evidence type="ECO:0000256" key="9">
    <source>
        <dbReference type="SAM" id="SignalP"/>
    </source>
</evidence>
<evidence type="ECO:0000256" key="7">
    <source>
        <dbReference type="ARBA" id="ARBA00022803"/>
    </source>
</evidence>
<evidence type="ECO:0000256" key="5">
    <source>
        <dbReference type="ARBA" id="ARBA00022679"/>
    </source>
</evidence>
<keyword evidence="4" id="KW-0328">Glycosyltransferase</keyword>
<dbReference type="RefSeq" id="XP_009824243.1">
    <property type="nucleotide sequence ID" value="XM_009825941.1"/>
</dbReference>
<dbReference type="PROSITE" id="PS50005">
    <property type="entry name" value="TPR"/>
    <property type="match status" value="4"/>
</dbReference>
<keyword evidence="6" id="KW-0677">Repeat</keyword>
<feature type="repeat" description="TPR" evidence="8">
    <location>
        <begin position="59"/>
        <end position="92"/>
    </location>
</feature>
<dbReference type="OrthoDB" id="9991317at2759"/>
<feature type="domain" description="O-GlcNAc transferase C-terminal" evidence="10">
    <location>
        <begin position="599"/>
        <end position="775"/>
    </location>
</feature>
<dbReference type="SUPFAM" id="SSF48452">
    <property type="entry name" value="TPR-like"/>
    <property type="match status" value="1"/>
</dbReference>
<feature type="chain" id="PRO_5004842786" description="protein O-GlcNAc transferase" evidence="9">
    <location>
        <begin position="21"/>
        <end position="803"/>
    </location>
</feature>
<dbReference type="PANTHER" id="PTHR44998">
    <property type="match status" value="1"/>
</dbReference>
<dbReference type="InterPro" id="IPR029489">
    <property type="entry name" value="OGT/SEC/SPY_C"/>
</dbReference>
<dbReference type="AlphaFoldDB" id="W4H2F0"/>
<feature type="signal peptide" evidence="9">
    <location>
        <begin position="1"/>
        <end position="20"/>
    </location>
</feature>
<dbReference type="Gene3D" id="3.40.50.11380">
    <property type="match status" value="1"/>
</dbReference>
<dbReference type="InterPro" id="IPR019734">
    <property type="entry name" value="TPR_rpt"/>
</dbReference>
<dbReference type="InterPro" id="IPR011990">
    <property type="entry name" value="TPR-like_helical_dom_sf"/>
</dbReference>
<dbReference type="PANTHER" id="PTHR44998:SF1">
    <property type="entry name" value="UDP-N-ACETYLGLUCOSAMINE--PEPTIDE N-ACETYLGLUCOSAMINYLTRANSFERASE 110 KDA SUBUNIT"/>
    <property type="match status" value="1"/>
</dbReference>
<dbReference type="GO" id="GO:0006493">
    <property type="term" value="P:protein O-linked glycosylation"/>
    <property type="evidence" value="ECO:0007669"/>
    <property type="project" value="TreeGrafter"/>
</dbReference>
<accession>W4H2F0</accession>
<evidence type="ECO:0000256" key="2">
    <source>
        <dbReference type="ARBA" id="ARBA00005386"/>
    </source>
</evidence>
<dbReference type="STRING" id="112090.W4H2F0"/>
<evidence type="ECO:0000256" key="6">
    <source>
        <dbReference type="ARBA" id="ARBA00022737"/>
    </source>
</evidence>
<dbReference type="SUPFAM" id="SSF53756">
    <property type="entry name" value="UDP-Glycosyltransferase/glycogen phosphorylase"/>
    <property type="match status" value="1"/>
</dbReference>
<dbReference type="Gene3D" id="3.40.50.2000">
    <property type="entry name" value="Glycogen Phosphorylase B"/>
    <property type="match status" value="1"/>
</dbReference>
<sequence length="803" mass="90065">MRSRVTVAVVLALTWQPTIASPTAAEFIAQGVAYQLDTHDLIQAKHMYQAALSVSPDNVEALHLLGSVAYHEGHFHEAQEYLEQAISVSSSLDKSAMTHCNLAETLRKLHRPADGLHHGDMCFNATGGSEFSLLVLAWLYKDLDEPSKAVDVLRRLVAMNDQHLEAWDTLGTIYLDNDDLAAANDVFTHMIALDASDFRGYAGRGQVLHLQGHLDAAQADYDVALRINGQHDPTLQNVGILYQQLGHLDRAVAIYQQLLVRQPNNVALLNNLGAALLYTGRPDDARPYLEQSVRENPSNPQSFVNLKTYYADSGDLDMARQMLQRAYDVSHADVLRIDMATLLPQVFTSQAHLDTTRRNMHAAIDALLLLASSLHVENPEAFEIRPPFYLVYQGYNDLHLQTKLATLHSHSCPALHFTAPHIALGVGTLFEFDKTFRRLRIGFMSKFFVPNHAHGMLLRGVLAHLNRQLFHVTLVVVPDPQQQVDAGMAAAADAVKVLSMHLAHSQQEIAALELDVLVFADLMSEPMTYFAAFGRLAHVQAAFWGNPTTSGIPNVDYFISADAMESSPDPAVESHYSEQVVLLSGVGIWYDKPTVPAQLGHRRDHHLEDEWTIYMCPQSVYKLVPQFDRVLFEILRQDPQGHVVLLEARYPQWTRQLRTRLQQTINSTEMWNRVHFRPRVGGSDAFLKLLSVADVVLHPFPFGGSKTSADALLLGLPLVAMKTPLLRSRMAYSFYLHMDMLDCVASTEDEYIAIALRLGTDAVYRSDTARRIRERQHLLWENDEVVAEWERFLYNAVRSVATS</sequence>
<protein>
    <recommendedName>
        <fullName evidence="3">protein O-GlcNAc transferase</fullName>
        <ecNumber evidence="3">2.4.1.255</ecNumber>
    </recommendedName>
</protein>
<feature type="repeat" description="TPR" evidence="8">
    <location>
        <begin position="266"/>
        <end position="299"/>
    </location>
</feature>
<dbReference type="EMBL" id="KI913117">
    <property type="protein sequence ID" value="ETV85771.1"/>
    <property type="molecule type" value="Genomic_DNA"/>
</dbReference>